<comment type="subunit">
    <text evidence="2">Homodimer.</text>
</comment>
<dbReference type="InterPro" id="IPR027031">
    <property type="entry name" value="Gly-tRNA_synthase/POLG2"/>
</dbReference>
<dbReference type="FunFam" id="3.30.40.230:FF:000001">
    <property type="entry name" value="Glycine--tRNA ligase"/>
    <property type="match status" value="1"/>
</dbReference>
<dbReference type="OrthoDB" id="57698at2759"/>
<evidence type="ECO:0000256" key="7">
    <source>
        <dbReference type="ARBA" id="ARBA00022917"/>
    </source>
</evidence>
<dbReference type="Proteomes" id="UP000751190">
    <property type="component" value="Unassembled WGS sequence"/>
</dbReference>
<proteinExistence type="inferred from homology"/>
<evidence type="ECO:0000256" key="6">
    <source>
        <dbReference type="ARBA" id="ARBA00022840"/>
    </source>
</evidence>
<dbReference type="AlphaFoldDB" id="A0A8J6C293"/>
<dbReference type="Pfam" id="PF03129">
    <property type="entry name" value="HGTP_anticodon"/>
    <property type="match status" value="1"/>
</dbReference>
<dbReference type="EMBL" id="JAGTXO010000039">
    <property type="protein sequence ID" value="KAG8459562.1"/>
    <property type="molecule type" value="Genomic_DNA"/>
</dbReference>
<dbReference type="InterPro" id="IPR045864">
    <property type="entry name" value="aa-tRNA-synth_II/BPL/LPL"/>
</dbReference>
<evidence type="ECO:0000256" key="5">
    <source>
        <dbReference type="ARBA" id="ARBA00022741"/>
    </source>
</evidence>
<keyword evidence="7" id="KW-0648">Protein biosynthesis</keyword>
<evidence type="ECO:0000256" key="9">
    <source>
        <dbReference type="ARBA" id="ARBA00030057"/>
    </source>
</evidence>
<comment type="caution">
    <text evidence="11">The sequence shown here is derived from an EMBL/GenBank/DDBJ whole genome shotgun (WGS) entry which is preliminary data.</text>
</comment>
<keyword evidence="8" id="KW-0030">Aminoacyl-tRNA synthetase</keyword>
<dbReference type="GO" id="GO:0004820">
    <property type="term" value="F:glycine-tRNA ligase activity"/>
    <property type="evidence" value="ECO:0007669"/>
    <property type="project" value="UniProtKB-EC"/>
</dbReference>
<comment type="similarity">
    <text evidence="1">Belongs to the class-II aminoacyl-tRNA synthetase family.</text>
</comment>
<dbReference type="Gene3D" id="3.30.40.230">
    <property type="match status" value="1"/>
</dbReference>
<keyword evidence="5" id="KW-0547">Nucleotide-binding</keyword>
<dbReference type="GO" id="GO:0005524">
    <property type="term" value="F:ATP binding"/>
    <property type="evidence" value="ECO:0007669"/>
    <property type="project" value="UniProtKB-KW"/>
</dbReference>
<dbReference type="InterPro" id="IPR006195">
    <property type="entry name" value="aa-tRNA-synth_II"/>
</dbReference>
<reference evidence="11" key="1">
    <citation type="submission" date="2021-05" db="EMBL/GenBank/DDBJ databases">
        <title>The genome of the haptophyte Pavlova lutheri (Diacronema luteri, Pavlovales) - a model for lipid biosynthesis in eukaryotic algae.</title>
        <authorList>
            <person name="Hulatt C.J."/>
            <person name="Posewitz M.C."/>
        </authorList>
    </citation>
    <scope>NUCLEOTIDE SEQUENCE</scope>
    <source>
        <strain evidence="11">NIVA-4/92</strain>
    </source>
</reference>
<dbReference type="PROSITE" id="PS50862">
    <property type="entry name" value="AA_TRNA_LIGASE_II"/>
    <property type="match status" value="1"/>
</dbReference>
<dbReference type="InterPro" id="IPR002315">
    <property type="entry name" value="tRNA-synt_gly"/>
</dbReference>
<evidence type="ECO:0000256" key="2">
    <source>
        <dbReference type="ARBA" id="ARBA00011738"/>
    </source>
</evidence>
<evidence type="ECO:0000256" key="1">
    <source>
        <dbReference type="ARBA" id="ARBA00008226"/>
    </source>
</evidence>
<evidence type="ECO:0000259" key="10">
    <source>
        <dbReference type="PROSITE" id="PS50862"/>
    </source>
</evidence>
<dbReference type="SUPFAM" id="SSF55681">
    <property type="entry name" value="Class II aaRS and biotin synthetases"/>
    <property type="match status" value="1"/>
</dbReference>
<dbReference type="NCBIfam" id="NF003211">
    <property type="entry name" value="PRK04173.1"/>
    <property type="match status" value="1"/>
</dbReference>
<dbReference type="SUPFAM" id="SSF52954">
    <property type="entry name" value="Class II aaRS ABD-related"/>
    <property type="match status" value="1"/>
</dbReference>
<dbReference type="NCBIfam" id="TIGR00389">
    <property type="entry name" value="glyS_dimeric"/>
    <property type="match status" value="1"/>
</dbReference>
<dbReference type="Gene3D" id="3.30.930.10">
    <property type="entry name" value="Bira Bifunctional Protein, Domain 2"/>
    <property type="match status" value="2"/>
</dbReference>
<dbReference type="InterPro" id="IPR004154">
    <property type="entry name" value="Anticodon-bd"/>
</dbReference>
<dbReference type="InterPro" id="IPR002314">
    <property type="entry name" value="aa-tRNA-synt_IIb"/>
</dbReference>
<organism evidence="11 12">
    <name type="scientific">Diacronema lutheri</name>
    <name type="common">Unicellular marine alga</name>
    <name type="synonym">Monochrysis lutheri</name>
    <dbReference type="NCBI Taxonomy" id="2081491"/>
    <lineage>
        <taxon>Eukaryota</taxon>
        <taxon>Haptista</taxon>
        <taxon>Haptophyta</taxon>
        <taxon>Pavlovophyceae</taxon>
        <taxon>Pavlovales</taxon>
        <taxon>Pavlovaceae</taxon>
        <taxon>Diacronema</taxon>
    </lineage>
</organism>
<sequence>MSANPFAAQREQLEDLCKRRFFYRPAFEIYGGTAGFWTYGPPGCAVKNNLIALWRKHFVIEEALMEIEDTNIMPHPVLKASGHVDRFSDFMVKDTKNPNLFYRADKLLEDHMEALMAAKGTTPEQREEYEKVKNMADGYSREELHGVLLKYAVKSPDTKNDLSEPYEFNLMFPTPIGPSGMMQGYLRPETAQGIFLNYPFCYEQNGGQMPFGVAQIGKAFRNEIAPRQGLLRQREFTQAEIEFFCKPGDKPHPKFAAVADLELRLFSSPQQLAAQPPSHRALGDAVGERLIANETLGYFIGRTFLLARRAGIRAEHIRFRQHLPTEMAHYACDCWDMEVEMSYGWVECVGIADRSAYDLTSHAGATGKELNAREKLETPITEEGFVLAKKASALIGKDFKAQAKPINAALAALASDALAALAAKAQADGSAEIEIDGGEKVSLTAAHLDGKVEAKTVHERVYVPNVVEPSFGIDRLLTAIYEHSYYVREGGAGDDEDKGKGSAVRAVLRLTPEVAPYKCVICPLDGRVAGAYGPVLERLRQRFAALGVQYKVDETSATVGKRYARNDELGIPFGVTVDFDTLDAKHALHDTVTLRERDSTEQLRLPVGEVADAISKVCFGSLDWAGLCAAYPTQDQAKAGSSAAGGDSISFLKAHQVEKLLNAAVNDAVDKRPADPIKFIAEQLLALPRIG</sequence>
<keyword evidence="4" id="KW-0436">Ligase</keyword>
<keyword evidence="12" id="KW-1185">Reference proteome</keyword>
<dbReference type="CDD" id="cd00774">
    <property type="entry name" value="GlyRS-like_core"/>
    <property type="match status" value="1"/>
</dbReference>
<dbReference type="InterPro" id="IPR033731">
    <property type="entry name" value="GlyRS-like_core"/>
</dbReference>
<dbReference type="OMA" id="MEMQYFV"/>
<gene>
    <name evidence="11" type="ORF">KFE25_000918</name>
</gene>
<evidence type="ECO:0000313" key="11">
    <source>
        <dbReference type="EMBL" id="KAG8459562.1"/>
    </source>
</evidence>
<dbReference type="PANTHER" id="PTHR10745:SF0">
    <property type="entry name" value="GLYCINE--TRNA LIGASE"/>
    <property type="match status" value="1"/>
</dbReference>
<evidence type="ECO:0000313" key="12">
    <source>
        <dbReference type="Proteomes" id="UP000751190"/>
    </source>
</evidence>
<dbReference type="Pfam" id="PF00587">
    <property type="entry name" value="tRNA-synt_2b"/>
    <property type="match status" value="1"/>
</dbReference>
<dbReference type="PRINTS" id="PR01043">
    <property type="entry name" value="TRNASYNTHGLY"/>
</dbReference>
<evidence type="ECO:0000256" key="4">
    <source>
        <dbReference type="ARBA" id="ARBA00022598"/>
    </source>
</evidence>
<dbReference type="FunFam" id="3.40.50.800:FF:000004">
    <property type="entry name" value="Glycine--tRNA ligase 2"/>
    <property type="match status" value="1"/>
</dbReference>
<evidence type="ECO:0000256" key="3">
    <source>
        <dbReference type="ARBA" id="ARBA00012829"/>
    </source>
</evidence>
<dbReference type="PANTHER" id="PTHR10745">
    <property type="entry name" value="GLYCYL-TRNA SYNTHETASE/DNA POLYMERASE SUBUNIT GAMMA-2"/>
    <property type="match status" value="1"/>
</dbReference>
<dbReference type="GO" id="GO:0005739">
    <property type="term" value="C:mitochondrion"/>
    <property type="evidence" value="ECO:0007669"/>
    <property type="project" value="TreeGrafter"/>
</dbReference>
<dbReference type="GO" id="GO:0070150">
    <property type="term" value="P:mitochondrial glycyl-tRNA aminoacylation"/>
    <property type="evidence" value="ECO:0007669"/>
    <property type="project" value="TreeGrafter"/>
</dbReference>
<evidence type="ECO:0000256" key="8">
    <source>
        <dbReference type="ARBA" id="ARBA00023146"/>
    </source>
</evidence>
<feature type="domain" description="Aminoacyl-transfer RNA synthetases class-II family profile" evidence="10">
    <location>
        <begin position="141"/>
        <end position="512"/>
    </location>
</feature>
<protein>
    <recommendedName>
        <fullName evidence="3">glycine--tRNA ligase</fullName>
        <ecNumber evidence="3">6.1.1.14</ecNumber>
    </recommendedName>
    <alternativeName>
        <fullName evidence="9">Diadenosine tetraphosphate synthetase</fullName>
    </alternativeName>
</protein>
<dbReference type="Gene3D" id="3.40.50.800">
    <property type="entry name" value="Anticodon-binding domain"/>
    <property type="match status" value="1"/>
</dbReference>
<keyword evidence="6" id="KW-0067">ATP-binding</keyword>
<dbReference type="EC" id="6.1.1.14" evidence="3"/>
<dbReference type="InterPro" id="IPR036621">
    <property type="entry name" value="Anticodon-bd_dom_sf"/>
</dbReference>
<name>A0A8J6C293_DIALT</name>
<accession>A0A8J6C293</accession>